<dbReference type="SUPFAM" id="SSF48452">
    <property type="entry name" value="TPR-like"/>
    <property type="match status" value="2"/>
</dbReference>
<dbReference type="EMBL" id="CP032485">
    <property type="protein sequence ID" value="QDH25153.1"/>
    <property type="molecule type" value="Genomic_DNA"/>
</dbReference>
<dbReference type="PANTHER" id="PTHR12558">
    <property type="entry name" value="CELL DIVISION CYCLE 16,23,27"/>
    <property type="match status" value="1"/>
</dbReference>
<dbReference type="SUPFAM" id="SSF53756">
    <property type="entry name" value="UDP-Glycosyltransferase/glycogen phosphorylase"/>
    <property type="match status" value="1"/>
</dbReference>
<dbReference type="InterPro" id="IPR019734">
    <property type="entry name" value="TPR_rpt"/>
</dbReference>
<dbReference type="PANTHER" id="PTHR12558:SF13">
    <property type="entry name" value="CELL DIVISION CYCLE PROTEIN 27 HOMOLOG"/>
    <property type="match status" value="1"/>
</dbReference>
<dbReference type="InterPro" id="IPR011990">
    <property type="entry name" value="TPR-like_helical_dom_sf"/>
</dbReference>
<feature type="repeat" description="TPR" evidence="1">
    <location>
        <begin position="146"/>
        <end position="179"/>
    </location>
</feature>
<evidence type="ECO:0000256" key="1">
    <source>
        <dbReference type="PROSITE-ProRule" id="PRU00339"/>
    </source>
</evidence>
<name>A0A4Y6V5E9_9PROT</name>
<keyword evidence="3" id="KW-1185">Reference proteome</keyword>
<reference evidence="2 3" key="1">
    <citation type="submission" date="2018-09" db="EMBL/GenBank/DDBJ databases">
        <title>The complete genome sequence of Neokomagataea tanensis NBRC 106556(T).</title>
        <authorList>
            <person name="Chua K.-O."/>
            <person name="See-Too W.-S."/>
            <person name="Hong K.-W."/>
            <person name="Yin W.-F."/>
            <person name="Chan K.-G."/>
        </authorList>
    </citation>
    <scope>NUCLEOTIDE SEQUENCE [LARGE SCALE GENOMIC DNA]</scope>
    <source>
        <strain evidence="3">AH13 \ NBRC 106556</strain>
    </source>
</reference>
<dbReference type="Pfam" id="PF13428">
    <property type="entry name" value="TPR_14"/>
    <property type="match status" value="1"/>
</dbReference>
<organism evidence="2 3">
    <name type="scientific">Neokomagataea tanensis</name>
    <dbReference type="NCBI Taxonomy" id="661191"/>
    <lineage>
        <taxon>Bacteria</taxon>
        <taxon>Pseudomonadati</taxon>
        <taxon>Pseudomonadota</taxon>
        <taxon>Alphaproteobacteria</taxon>
        <taxon>Acetobacterales</taxon>
        <taxon>Acetobacteraceae</taxon>
        <taxon>Neokomagataea</taxon>
    </lineage>
</organism>
<dbReference type="Gene3D" id="3.40.50.2000">
    <property type="entry name" value="Glycogen Phosphorylase B"/>
    <property type="match status" value="1"/>
</dbReference>
<dbReference type="OrthoDB" id="9778733at2"/>
<evidence type="ECO:0000313" key="2">
    <source>
        <dbReference type="EMBL" id="QDH25153.1"/>
    </source>
</evidence>
<gene>
    <name evidence="2" type="ORF">D5366_07930</name>
</gene>
<dbReference type="KEGG" id="ntn:D5366_07930"/>
<dbReference type="AlphaFoldDB" id="A0A4Y6V5E9"/>
<protein>
    <submittedName>
        <fullName evidence="2">Tetratricopeptide repeat protein</fullName>
    </submittedName>
</protein>
<dbReference type="RefSeq" id="WP_141493007.1">
    <property type="nucleotide sequence ID" value="NZ_CP032485.1"/>
</dbReference>
<dbReference type="SMART" id="SM00028">
    <property type="entry name" value="TPR"/>
    <property type="match status" value="7"/>
</dbReference>
<accession>A0A4Y6V5E9</accession>
<proteinExistence type="predicted"/>
<dbReference type="Gene3D" id="1.25.40.10">
    <property type="entry name" value="Tetratricopeptide repeat domain"/>
    <property type="match status" value="1"/>
</dbReference>
<dbReference type="PROSITE" id="PS50005">
    <property type="entry name" value="TPR"/>
    <property type="match status" value="1"/>
</dbReference>
<sequence length="568" mass="62466">MFDQTVNERTQHALECLALNNDQEALIVLRSILEQNSEHAAAWHALACHARKHGNEASAIALVGRALRCKEMSDEDKALYHITLGAALLAQGQAEPSRAAFVVARALNACDPRASVGLAEALIALGRVEEGRLTLEYAITLASDDAPILTRLAELHLQTGSVEAALVCFRRALERQPADGRVWANLGAALYEASLSAPELLDEAERALEQAIKRGAQTPETLNTRALVRMALGQLEAAKDDFSSALVNAPHNGVVLNNLATVLEELGHTQKAEAAYDALAQREVGRLQVQSIYNRAVLRLAQGRYAEGWSDFEARRLLLPQAEDVPQWDGSSGVEPVAVTAEQGLGDQVQFMRYLKEVVQRRPVRLRGAFAELARFMPALPQERLLEAEGPVAANISLLSLPAVLREGKPAPVPYLSVNVQPEAYCVGVCFSGGQGYRFDRRRSVPRELLTVLRGVEGVRFVSLQRVPPWDGCEQPALETLEDLLRAAGRCALVVSVDTLAAHIAGALGRPLWLVNRFGGDWRWRQNDWYESCQRIFQPRMATAPPQCWPPVLDDLACALHEWKRTQR</sequence>
<evidence type="ECO:0000313" key="3">
    <source>
        <dbReference type="Proteomes" id="UP000317214"/>
    </source>
</evidence>
<keyword evidence="1" id="KW-0802">TPR repeat</keyword>
<dbReference type="Proteomes" id="UP000317214">
    <property type="component" value="Chromosome"/>
</dbReference>